<evidence type="ECO:0000313" key="1">
    <source>
        <dbReference type="EMBL" id="KAK5969207.1"/>
    </source>
</evidence>
<keyword evidence="2" id="KW-1185">Reference proteome</keyword>
<comment type="caution">
    <text evidence="1">The sequence shown here is derived from an EMBL/GenBank/DDBJ whole genome shotgun (WGS) entry which is preliminary data.</text>
</comment>
<dbReference type="InterPro" id="IPR027417">
    <property type="entry name" value="P-loop_NTPase"/>
</dbReference>
<reference evidence="1 2" key="1">
    <citation type="submission" date="2019-10" db="EMBL/GenBank/DDBJ databases">
        <title>Assembly and Annotation for the nematode Trichostrongylus colubriformis.</title>
        <authorList>
            <person name="Martin J."/>
        </authorList>
    </citation>
    <scope>NUCLEOTIDE SEQUENCE [LARGE SCALE GENOMIC DNA]</scope>
    <source>
        <strain evidence="1">G859</strain>
        <tissue evidence="1">Whole worm</tissue>
    </source>
</reference>
<organism evidence="1 2">
    <name type="scientific">Trichostrongylus colubriformis</name>
    <name type="common">Black scour worm</name>
    <dbReference type="NCBI Taxonomy" id="6319"/>
    <lineage>
        <taxon>Eukaryota</taxon>
        <taxon>Metazoa</taxon>
        <taxon>Ecdysozoa</taxon>
        <taxon>Nematoda</taxon>
        <taxon>Chromadorea</taxon>
        <taxon>Rhabditida</taxon>
        <taxon>Rhabditina</taxon>
        <taxon>Rhabditomorpha</taxon>
        <taxon>Strongyloidea</taxon>
        <taxon>Trichostrongylidae</taxon>
        <taxon>Trichostrongylus</taxon>
    </lineage>
</organism>
<dbReference type="EMBL" id="WIXE01020448">
    <property type="protein sequence ID" value="KAK5969207.1"/>
    <property type="molecule type" value="Genomic_DNA"/>
</dbReference>
<accession>A0AAN8F890</accession>
<evidence type="ECO:0000313" key="2">
    <source>
        <dbReference type="Proteomes" id="UP001331761"/>
    </source>
</evidence>
<sequence>MIRARIAAALYNFRAMTLRAELHTEPRSHEQLRNAVLRYGRVDEDRRTAEVRVCVRLTRAETGTDPVFELLANEKLFSEEELGAHSVARAILDSVYAGAPRDMRNVPPPPPSHVSVSLGPQRIRLCDDQARAVSLGEERPPVLAIQAAYGTGKTVVAALLAARLASQGHLVVATATTNVAVAQFAETCLKLNDY</sequence>
<dbReference type="AlphaFoldDB" id="A0AAN8F890"/>
<name>A0AAN8F890_TRICO</name>
<protein>
    <recommendedName>
        <fullName evidence="3">DNA2/NAM7 helicase helicase domain-containing protein</fullName>
    </recommendedName>
</protein>
<proteinExistence type="predicted"/>
<dbReference type="Gene3D" id="3.40.50.300">
    <property type="entry name" value="P-loop containing nucleotide triphosphate hydrolases"/>
    <property type="match status" value="1"/>
</dbReference>
<dbReference type="Proteomes" id="UP001331761">
    <property type="component" value="Unassembled WGS sequence"/>
</dbReference>
<dbReference type="SUPFAM" id="SSF52540">
    <property type="entry name" value="P-loop containing nucleoside triphosphate hydrolases"/>
    <property type="match status" value="1"/>
</dbReference>
<gene>
    <name evidence="1" type="ORF">GCK32_022701</name>
</gene>
<evidence type="ECO:0008006" key="3">
    <source>
        <dbReference type="Google" id="ProtNLM"/>
    </source>
</evidence>